<dbReference type="NCBIfam" id="TIGR02327">
    <property type="entry name" value="int_mem_ywzB"/>
    <property type="match status" value="1"/>
</dbReference>
<sequence>MKLYGITALLNLISNFVFIFIVFVSLQSLRLDRYIAPAKQRSFKWLLIFIAVAIGYGCSSFFLDFIDNVRNLSYLV</sequence>
<evidence type="ECO:0000256" key="1">
    <source>
        <dbReference type="SAM" id="Phobius"/>
    </source>
</evidence>
<protein>
    <recommendedName>
        <fullName evidence="4">DUF1146 domain-containing protein</fullName>
    </recommendedName>
</protein>
<feature type="transmembrane region" description="Helical" evidence="1">
    <location>
        <begin position="6"/>
        <end position="24"/>
    </location>
</feature>
<gene>
    <name evidence="2" type="ORF">FC89_GL002156</name>
</gene>
<dbReference type="OrthoDB" id="1651016at2"/>
<organism evidence="2 3">
    <name type="scientific">Liquorilactobacillus ghanensis DSM 18630</name>
    <dbReference type="NCBI Taxonomy" id="1423750"/>
    <lineage>
        <taxon>Bacteria</taxon>
        <taxon>Bacillati</taxon>
        <taxon>Bacillota</taxon>
        <taxon>Bacilli</taxon>
        <taxon>Lactobacillales</taxon>
        <taxon>Lactobacillaceae</taxon>
        <taxon>Liquorilactobacillus</taxon>
    </lineage>
</organism>
<dbReference type="GeneID" id="98319823"/>
<keyword evidence="1" id="KW-0812">Transmembrane</keyword>
<evidence type="ECO:0000313" key="2">
    <source>
        <dbReference type="EMBL" id="KRM04475.1"/>
    </source>
</evidence>
<accession>A0A0R1VKZ3</accession>
<reference evidence="2 3" key="1">
    <citation type="journal article" date="2015" name="Genome Announc.">
        <title>Expanding the biotechnology potential of lactobacilli through comparative genomics of 213 strains and associated genera.</title>
        <authorList>
            <person name="Sun Z."/>
            <person name="Harris H.M."/>
            <person name="McCann A."/>
            <person name="Guo C."/>
            <person name="Argimon S."/>
            <person name="Zhang W."/>
            <person name="Yang X."/>
            <person name="Jeffery I.B."/>
            <person name="Cooney J.C."/>
            <person name="Kagawa T.F."/>
            <person name="Liu W."/>
            <person name="Song Y."/>
            <person name="Salvetti E."/>
            <person name="Wrobel A."/>
            <person name="Rasinkangas P."/>
            <person name="Parkhill J."/>
            <person name="Rea M.C."/>
            <person name="O'Sullivan O."/>
            <person name="Ritari J."/>
            <person name="Douillard F.P."/>
            <person name="Paul Ross R."/>
            <person name="Yang R."/>
            <person name="Briner A.E."/>
            <person name="Felis G.E."/>
            <person name="de Vos W.M."/>
            <person name="Barrangou R."/>
            <person name="Klaenhammer T.R."/>
            <person name="Caufield P.W."/>
            <person name="Cui Y."/>
            <person name="Zhang H."/>
            <person name="O'Toole P.W."/>
        </authorList>
    </citation>
    <scope>NUCLEOTIDE SEQUENCE [LARGE SCALE GENOMIC DNA]</scope>
    <source>
        <strain evidence="2 3">DSM 18630</strain>
    </source>
</reference>
<evidence type="ECO:0000313" key="3">
    <source>
        <dbReference type="Proteomes" id="UP000051451"/>
    </source>
</evidence>
<feature type="transmembrane region" description="Helical" evidence="1">
    <location>
        <begin position="45"/>
        <end position="66"/>
    </location>
</feature>
<dbReference type="AlphaFoldDB" id="A0A0R1VKZ3"/>
<name>A0A0R1VKZ3_9LACO</name>
<comment type="caution">
    <text evidence="2">The sequence shown here is derived from an EMBL/GenBank/DDBJ whole genome shotgun (WGS) entry which is preliminary data.</text>
</comment>
<keyword evidence="1" id="KW-1133">Transmembrane helix</keyword>
<dbReference type="EMBL" id="AZGB01000027">
    <property type="protein sequence ID" value="KRM04475.1"/>
    <property type="molecule type" value="Genomic_DNA"/>
</dbReference>
<dbReference type="PATRIC" id="fig|1423750.3.peg.2197"/>
<dbReference type="InterPro" id="IPR009526">
    <property type="entry name" value="DUF1146"/>
</dbReference>
<keyword evidence="3" id="KW-1185">Reference proteome</keyword>
<proteinExistence type="predicted"/>
<dbReference type="Pfam" id="PF06612">
    <property type="entry name" value="DUF1146"/>
    <property type="match status" value="1"/>
</dbReference>
<keyword evidence="1" id="KW-0472">Membrane</keyword>
<dbReference type="RefSeq" id="WP_057872524.1">
    <property type="nucleotide sequence ID" value="NZ_AZGB01000027.1"/>
</dbReference>
<dbReference type="STRING" id="1423750.FC89_GL002156"/>
<dbReference type="Proteomes" id="UP000051451">
    <property type="component" value="Unassembled WGS sequence"/>
</dbReference>
<evidence type="ECO:0008006" key="4">
    <source>
        <dbReference type="Google" id="ProtNLM"/>
    </source>
</evidence>